<sequence>MQSMHCQTSDPKDIVVQLQESLQLGSGFLENPEPKTKQWIRCLAIKAKSEHRTDVVEYLRQIAPAGTTGPLLSEDLDVRRIPFPQRKNLTFSLSGGDEWKLLAERLGLSQIDIRFLDARVRNPCDVVLGTVGNHRYLSVGEFYDTLVDCELPAIADLM</sequence>
<dbReference type="InterPro" id="IPR011029">
    <property type="entry name" value="DEATH-like_dom_sf"/>
</dbReference>
<organism evidence="1 2">
    <name type="scientific">Desmophyllum pertusum</name>
    <dbReference type="NCBI Taxonomy" id="174260"/>
    <lineage>
        <taxon>Eukaryota</taxon>
        <taxon>Metazoa</taxon>
        <taxon>Cnidaria</taxon>
        <taxon>Anthozoa</taxon>
        <taxon>Hexacorallia</taxon>
        <taxon>Scleractinia</taxon>
        <taxon>Caryophylliina</taxon>
        <taxon>Caryophylliidae</taxon>
        <taxon>Desmophyllum</taxon>
    </lineage>
</organism>
<dbReference type="OrthoDB" id="5982357at2759"/>
<evidence type="ECO:0000313" key="2">
    <source>
        <dbReference type="Proteomes" id="UP001163046"/>
    </source>
</evidence>
<dbReference type="Gene3D" id="1.10.533.10">
    <property type="entry name" value="Death Domain, Fas"/>
    <property type="match status" value="1"/>
</dbReference>
<accession>A0A9X0D399</accession>
<protein>
    <recommendedName>
        <fullName evidence="3">Death domain-containing protein</fullName>
    </recommendedName>
</protein>
<evidence type="ECO:0008006" key="3">
    <source>
        <dbReference type="Google" id="ProtNLM"/>
    </source>
</evidence>
<dbReference type="SUPFAM" id="SSF47986">
    <property type="entry name" value="DEATH domain"/>
    <property type="match status" value="1"/>
</dbReference>
<comment type="caution">
    <text evidence="1">The sequence shown here is derived from an EMBL/GenBank/DDBJ whole genome shotgun (WGS) entry which is preliminary data.</text>
</comment>
<reference evidence="1" key="1">
    <citation type="submission" date="2023-01" db="EMBL/GenBank/DDBJ databases">
        <title>Genome assembly of the deep-sea coral Lophelia pertusa.</title>
        <authorList>
            <person name="Herrera S."/>
            <person name="Cordes E."/>
        </authorList>
    </citation>
    <scope>NUCLEOTIDE SEQUENCE</scope>
    <source>
        <strain evidence="1">USNM1676648</strain>
        <tissue evidence="1">Polyp</tissue>
    </source>
</reference>
<dbReference type="EMBL" id="MU825890">
    <property type="protein sequence ID" value="KAJ7384118.1"/>
    <property type="molecule type" value="Genomic_DNA"/>
</dbReference>
<keyword evidence="2" id="KW-1185">Reference proteome</keyword>
<proteinExistence type="predicted"/>
<dbReference type="CDD" id="cd01670">
    <property type="entry name" value="Death"/>
    <property type="match status" value="1"/>
</dbReference>
<name>A0A9X0D399_9CNID</name>
<gene>
    <name evidence="1" type="ORF">OS493_023442</name>
</gene>
<dbReference type="AlphaFoldDB" id="A0A9X0D399"/>
<dbReference type="Proteomes" id="UP001163046">
    <property type="component" value="Unassembled WGS sequence"/>
</dbReference>
<evidence type="ECO:0000313" key="1">
    <source>
        <dbReference type="EMBL" id="KAJ7384118.1"/>
    </source>
</evidence>